<organism evidence="2 3">
    <name type="scientific">Adineta steineri</name>
    <dbReference type="NCBI Taxonomy" id="433720"/>
    <lineage>
        <taxon>Eukaryota</taxon>
        <taxon>Metazoa</taxon>
        <taxon>Spiralia</taxon>
        <taxon>Gnathifera</taxon>
        <taxon>Rotifera</taxon>
        <taxon>Eurotatoria</taxon>
        <taxon>Bdelloidea</taxon>
        <taxon>Adinetida</taxon>
        <taxon>Adinetidae</taxon>
        <taxon>Adineta</taxon>
    </lineage>
</organism>
<feature type="domain" description="TPPC8 third Ig-like" evidence="1">
    <location>
        <begin position="22"/>
        <end position="108"/>
    </location>
</feature>
<feature type="non-terminal residue" evidence="2">
    <location>
        <position position="1"/>
    </location>
</feature>
<proteinExistence type="predicted"/>
<evidence type="ECO:0000313" key="2">
    <source>
        <dbReference type="EMBL" id="CAF4361521.1"/>
    </source>
</evidence>
<name>A0A820LQL3_9BILA</name>
<feature type="non-terminal residue" evidence="2">
    <location>
        <position position="112"/>
    </location>
</feature>
<accession>A0A820LQL3</accession>
<evidence type="ECO:0000313" key="3">
    <source>
        <dbReference type="Proteomes" id="UP000663881"/>
    </source>
</evidence>
<dbReference type="EMBL" id="CAJOAY010022885">
    <property type="protein sequence ID" value="CAF4361521.1"/>
    <property type="molecule type" value="Genomic_DNA"/>
</dbReference>
<dbReference type="Proteomes" id="UP000663881">
    <property type="component" value="Unassembled WGS sequence"/>
</dbReference>
<comment type="caution">
    <text evidence="2">The sequence shown here is derived from an EMBL/GenBank/DDBJ whole genome shotgun (WGS) entry which is preliminary data.</text>
</comment>
<gene>
    <name evidence="2" type="ORF">OKA104_LOCUS49351</name>
</gene>
<dbReference type="AlphaFoldDB" id="A0A820LQL3"/>
<dbReference type="InterPro" id="IPR058540">
    <property type="entry name" value="Ig_TPPC8_3rd"/>
</dbReference>
<evidence type="ECO:0000259" key="1">
    <source>
        <dbReference type="Pfam" id="PF24546"/>
    </source>
</evidence>
<protein>
    <recommendedName>
        <fullName evidence="1">TPPC8 third Ig-like domain-containing protein</fullName>
    </recommendedName>
</protein>
<dbReference type="Pfam" id="PF24546">
    <property type="entry name" value="Ig_TPPC8_3rd"/>
    <property type="match status" value="1"/>
</dbReference>
<reference evidence="2" key="1">
    <citation type="submission" date="2021-02" db="EMBL/GenBank/DDBJ databases">
        <authorList>
            <person name="Nowell W R."/>
        </authorList>
    </citation>
    <scope>NUCLEOTIDE SEQUENCE</scope>
</reference>
<sequence length="112" mass="12747">HRTIKHSSLFIITHSIGFNTQSQSSGLGELVVPIQIDNLMATPNNLNIDVQQLSCISKQWNIQNLSPVSKNSIRYGESLSLLFKCTHKQNDNDSLQMKHIYLSNDETMKDKY</sequence>